<evidence type="ECO:0000256" key="9">
    <source>
        <dbReference type="ARBA" id="ARBA00022840"/>
    </source>
</evidence>
<name>A0A7L5DV34_9BACT</name>
<dbReference type="RefSeq" id="WP_169551384.1">
    <property type="nucleotide sequence ID" value="NZ_CP051677.1"/>
</dbReference>
<dbReference type="Pfam" id="PF00512">
    <property type="entry name" value="HisKA"/>
    <property type="match status" value="1"/>
</dbReference>
<dbReference type="Pfam" id="PF08448">
    <property type="entry name" value="PAS_4"/>
    <property type="match status" value="1"/>
</dbReference>
<keyword evidence="10" id="KW-0902">Two-component regulatory system</keyword>
<feature type="domain" description="Response regulatory" evidence="14">
    <location>
        <begin position="944"/>
        <end position="1060"/>
    </location>
</feature>
<dbReference type="InterPro" id="IPR003594">
    <property type="entry name" value="HATPase_dom"/>
</dbReference>
<dbReference type="SUPFAM" id="SSF47384">
    <property type="entry name" value="Homodimeric domain of signal transducing histidine kinase"/>
    <property type="match status" value="1"/>
</dbReference>
<evidence type="ECO:0000313" key="17">
    <source>
        <dbReference type="Proteomes" id="UP000501128"/>
    </source>
</evidence>
<dbReference type="Gene3D" id="3.40.50.2300">
    <property type="match status" value="1"/>
</dbReference>
<evidence type="ECO:0000256" key="11">
    <source>
        <dbReference type="ARBA" id="ARBA00023136"/>
    </source>
</evidence>
<dbReference type="AlphaFoldDB" id="A0A7L5DV34"/>
<evidence type="ECO:0000259" key="15">
    <source>
        <dbReference type="PROSITE" id="PS50112"/>
    </source>
</evidence>
<dbReference type="InterPro" id="IPR013656">
    <property type="entry name" value="PAS_4"/>
</dbReference>
<dbReference type="GO" id="GO:0000155">
    <property type="term" value="F:phosphorelay sensor kinase activity"/>
    <property type="evidence" value="ECO:0007669"/>
    <property type="project" value="InterPro"/>
</dbReference>
<evidence type="ECO:0000256" key="5">
    <source>
        <dbReference type="ARBA" id="ARBA00022553"/>
    </source>
</evidence>
<dbReference type="SMART" id="SM00065">
    <property type="entry name" value="GAF"/>
    <property type="match status" value="1"/>
</dbReference>
<evidence type="ECO:0000256" key="6">
    <source>
        <dbReference type="ARBA" id="ARBA00022679"/>
    </source>
</evidence>
<dbReference type="PROSITE" id="PS50112">
    <property type="entry name" value="PAS"/>
    <property type="match status" value="1"/>
</dbReference>
<dbReference type="CDD" id="cd00075">
    <property type="entry name" value="HATPase"/>
    <property type="match status" value="1"/>
</dbReference>
<keyword evidence="6" id="KW-0808">Transferase</keyword>
<keyword evidence="5 12" id="KW-0597">Phosphoprotein</keyword>
<keyword evidence="7" id="KW-0547">Nucleotide-binding</keyword>
<dbReference type="FunFam" id="3.30.565.10:FF:000023">
    <property type="entry name" value="PAS domain-containing sensor histidine kinase"/>
    <property type="match status" value="1"/>
</dbReference>
<dbReference type="GO" id="GO:0005524">
    <property type="term" value="F:ATP binding"/>
    <property type="evidence" value="ECO:0007669"/>
    <property type="project" value="UniProtKB-KW"/>
</dbReference>
<dbReference type="EC" id="2.7.13.3" evidence="3"/>
<dbReference type="Gene3D" id="3.30.450.40">
    <property type="match status" value="1"/>
</dbReference>
<dbReference type="InterPro" id="IPR035965">
    <property type="entry name" value="PAS-like_dom_sf"/>
</dbReference>
<keyword evidence="17" id="KW-1185">Reference proteome</keyword>
<dbReference type="Gene3D" id="1.10.287.130">
    <property type="match status" value="1"/>
</dbReference>
<dbReference type="InterPro" id="IPR005467">
    <property type="entry name" value="His_kinase_dom"/>
</dbReference>
<dbReference type="InterPro" id="IPR011006">
    <property type="entry name" value="CheY-like_superfamily"/>
</dbReference>
<feature type="modified residue" description="4-aspartylphosphate" evidence="12">
    <location>
        <position position="993"/>
    </location>
</feature>
<dbReference type="InterPro" id="IPR000014">
    <property type="entry name" value="PAS"/>
</dbReference>
<dbReference type="NCBIfam" id="TIGR00229">
    <property type="entry name" value="sensory_box"/>
    <property type="match status" value="1"/>
</dbReference>
<feature type="domain" description="Histidine kinase" evidence="13">
    <location>
        <begin position="705"/>
        <end position="923"/>
    </location>
</feature>
<dbReference type="SMART" id="SM00448">
    <property type="entry name" value="REC"/>
    <property type="match status" value="1"/>
</dbReference>
<feature type="domain" description="PAS" evidence="15">
    <location>
        <begin position="572"/>
        <end position="644"/>
    </location>
</feature>
<evidence type="ECO:0000256" key="8">
    <source>
        <dbReference type="ARBA" id="ARBA00022777"/>
    </source>
</evidence>
<dbReference type="CDD" id="cd00082">
    <property type="entry name" value="HisKA"/>
    <property type="match status" value="1"/>
</dbReference>
<dbReference type="Pfam" id="PF00072">
    <property type="entry name" value="Response_reg"/>
    <property type="match status" value="1"/>
</dbReference>
<dbReference type="SMART" id="SM00388">
    <property type="entry name" value="HisKA"/>
    <property type="match status" value="1"/>
</dbReference>
<comment type="catalytic activity">
    <reaction evidence="1">
        <text>ATP + protein L-histidine = ADP + protein N-phospho-L-histidine.</text>
        <dbReference type="EC" id="2.7.13.3"/>
    </reaction>
</comment>
<dbReference type="PANTHER" id="PTHR43547:SF2">
    <property type="entry name" value="HYBRID SIGNAL TRANSDUCTION HISTIDINE KINASE C"/>
    <property type="match status" value="1"/>
</dbReference>
<reference evidence="16 17" key="1">
    <citation type="submission" date="2020-04" db="EMBL/GenBank/DDBJ databases">
        <title>Genome sequencing of novel species.</title>
        <authorList>
            <person name="Heo J."/>
            <person name="Kim S.-J."/>
            <person name="Kim J.-S."/>
            <person name="Hong S.-B."/>
            <person name="Kwon S.-W."/>
        </authorList>
    </citation>
    <scope>NUCLEOTIDE SEQUENCE [LARGE SCALE GENOMIC DNA]</scope>
    <source>
        <strain evidence="16 17">CJU-R4</strain>
    </source>
</reference>
<dbReference type="Pfam" id="PF02518">
    <property type="entry name" value="HATPase_c"/>
    <property type="match status" value="1"/>
</dbReference>
<sequence>MASSQPDGPPGQQTNDPQVTQSLLRATLDSSMDMIQVFEAVRDQQGQIVDFTWILNNHTAQTIYGDVVGKSLLLHQPGVVEEGIFDAFKHVVETGEPQQYEKQYVHEQFDGWFLQSVVRLNDGVATTTANITPRKRAQEQLQQNQALLQSVIDSSLDVIQVFKAVRDETGAIVDFIWVMNNHRAQVQNGPVIGKRLLELSPGVVPTGIFDHMVEVAQTGAAYEHEQFYDHEQFNGWFYQALVKTDDGVAMTTRDISRQKQAEGEVLRLKDEMARRATDKYRILFETIDEGFCVQELLFDRHGEVTDLIYREANQAFERHTGFVQVNGKRASEVFPHVEPGWFGALQRVHQTGVPERIEGFSTDTQRWLSAHYSPVGGAGSSFIAAVFQDVTERKQREQQQEYRLRLNDALRPLADPIAIQRVVMRLLGEHLGVDRAIYAEINLEEDWFDATDNYTSQSVQKVTGRFPFKAFGPPGELLKKGESLVIHDVSREVDEDSQKAFYAIDVLAVVAVPLIKNGTLVADLSVHQTTPRHWLDHEVDLLYETAERTWAAVERARAEAALRESEEALRASNDRLQKALSIDTVGVIFLNQHGVLQDVNSAFRHMSGLSPEDLVGGKVHWQDLTPPEFVAVSQHALAELWSNGQSTPYEKQYRRPDGSRWWGLFSGKRVSEDEIVEFVLDITQTKQAEQALQEADRRKDEFLAMLAHELRNPMSTLRSGLQILTRTTGIDQMSSEIVTMMSRQTDHLVRMVDDLLDVSRISRGKIVIHQEPVNLVDLVRQAQQSMRAQFEQQSRVLHVRLPDTPVMLAGDATRLTQVVVNLLTNGLRYSGEGGQVWLSLEHRGQEAIVQVRDNGIGLAQDKLSVIFELFVQVDNSVARSKGGLGLGLTLVKRLVELHGGRVEAQSGGIGQGSTFTVYLPTLTKAAEPTAQPAPRPGEPAAPQRILVIDDNADAGFTLAMLLKLNGYEAHSRTSGRSGIEAAQQLQPAAILLDIGMPELDGYATCRLIREQAWGQAMVVIAITGYGQEEDRQRTREAGFDGHLVKPVDLGALTILLTDLLDKGAGRTGLA</sequence>
<dbReference type="PRINTS" id="PR00344">
    <property type="entry name" value="BCTRLSENSOR"/>
</dbReference>
<evidence type="ECO:0000259" key="13">
    <source>
        <dbReference type="PROSITE" id="PS50109"/>
    </source>
</evidence>
<dbReference type="InterPro" id="IPR001789">
    <property type="entry name" value="Sig_transdc_resp-reg_receiver"/>
</dbReference>
<evidence type="ECO:0000256" key="2">
    <source>
        <dbReference type="ARBA" id="ARBA00004236"/>
    </source>
</evidence>
<dbReference type="InterPro" id="IPR036890">
    <property type="entry name" value="HATPase_C_sf"/>
</dbReference>
<proteinExistence type="predicted"/>
<gene>
    <name evidence="16" type="ORF">HH216_14145</name>
</gene>
<dbReference type="InterPro" id="IPR029016">
    <property type="entry name" value="GAF-like_dom_sf"/>
</dbReference>
<dbReference type="CDD" id="cd00130">
    <property type="entry name" value="PAS"/>
    <property type="match status" value="1"/>
</dbReference>
<dbReference type="PANTHER" id="PTHR43547">
    <property type="entry name" value="TWO-COMPONENT HISTIDINE KINASE"/>
    <property type="match status" value="1"/>
</dbReference>
<keyword evidence="8" id="KW-0418">Kinase</keyword>
<dbReference type="SUPFAM" id="SSF55785">
    <property type="entry name" value="PYP-like sensor domain (PAS domain)"/>
    <property type="match status" value="4"/>
</dbReference>
<dbReference type="KEGG" id="srho:HH216_14145"/>
<dbReference type="SUPFAM" id="SSF55781">
    <property type="entry name" value="GAF domain-like"/>
    <property type="match status" value="1"/>
</dbReference>
<dbReference type="CDD" id="cd17580">
    <property type="entry name" value="REC_2_DhkD-like"/>
    <property type="match status" value="1"/>
</dbReference>
<dbReference type="EMBL" id="CP051677">
    <property type="protein sequence ID" value="QJD79420.1"/>
    <property type="molecule type" value="Genomic_DNA"/>
</dbReference>
<dbReference type="InterPro" id="IPR036097">
    <property type="entry name" value="HisK_dim/P_sf"/>
</dbReference>
<evidence type="ECO:0000313" key="16">
    <source>
        <dbReference type="EMBL" id="QJD79420.1"/>
    </source>
</evidence>
<keyword evidence="9" id="KW-0067">ATP-binding</keyword>
<dbReference type="PROSITE" id="PS50109">
    <property type="entry name" value="HIS_KIN"/>
    <property type="match status" value="1"/>
</dbReference>
<dbReference type="Pfam" id="PF01590">
    <property type="entry name" value="GAF"/>
    <property type="match status" value="1"/>
</dbReference>
<comment type="subcellular location">
    <subcellularLocation>
        <location evidence="2">Cell membrane</location>
    </subcellularLocation>
</comment>
<protein>
    <recommendedName>
        <fullName evidence="3">histidine kinase</fullName>
        <ecNumber evidence="3">2.7.13.3</ecNumber>
    </recommendedName>
</protein>
<dbReference type="SMART" id="SM00091">
    <property type="entry name" value="PAS"/>
    <property type="match status" value="1"/>
</dbReference>
<evidence type="ECO:0000256" key="4">
    <source>
        <dbReference type="ARBA" id="ARBA00022475"/>
    </source>
</evidence>
<dbReference type="Gene3D" id="3.30.450.20">
    <property type="entry name" value="PAS domain"/>
    <property type="match status" value="4"/>
</dbReference>
<evidence type="ECO:0000256" key="10">
    <source>
        <dbReference type="ARBA" id="ARBA00023012"/>
    </source>
</evidence>
<dbReference type="Proteomes" id="UP000501128">
    <property type="component" value="Chromosome"/>
</dbReference>
<evidence type="ECO:0000256" key="12">
    <source>
        <dbReference type="PROSITE-ProRule" id="PRU00169"/>
    </source>
</evidence>
<dbReference type="SMART" id="SM00387">
    <property type="entry name" value="HATPase_c"/>
    <property type="match status" value="1"/>
</dbReference>
<keyword evidence="11" id="KW-0472">Membrane</keyword>
<dbReference type="PROSITE" id="PS50110">
    <property type="entry name" value="RESPONSE_REGULATORY"/>
    <property type="match status" value="1"/>
</dbReference>
<evidence type="ECO:0000259" key="14">
    <source>
        <dbReference type="PROSITE" id="PS50110"/>
    </source>
</evidence>
<organism evidence="16 17">
    <name type="scientific">Spirosoma rhododendri</name>
    <dbReference type="NCBI Taxonomy" id="2728024"/>
    <lineage>
        <taxon>Bacteria</taxon>
        <taxon>Pseudomonadati</taxon>
        <taxon>Bacteroidota</taxon>
        <taxon>Cytophagia</taxon>
        <taxon>Cytophagales</taxon>
        <taxon>Cytophagaceae</taxon>
        <taxon>Spirosoma</taxon>
    </lineage>
</organism>
<evidence type="ECO:0000256" key="7">
    <source>
        <dbReference type="ARBA" id="ARBA00022741"/>
    </source>
</evidence>
<dbReference type="Pfam" id="PF13426">
    <property type="entry name" value="PAS_9"/>
    <property type="match status" value="1"/>
</dbReference>
<dbReference type="InterPro" id="IPR003018">
    <property type="entry name" value="GAF"/>
</dbReference>
<dbReference type="SUPFAM" id="SSF55874">
    <property type="entry name" value="ATPase domain of HSP90 chaperone/DNA topoisomerase II/histidine kinase"/>
    <property type="match status" value="1"/>
</dbReference>
<dbReference type="SUPFAM" id="SSF52172">
    <property type="entry name" value="CheY-like"/>
    <property type="match status" value="1"/>
</dbReference>
<dbReference type="GO" id="GO:0005886">
    <property type="term" value="C:plasma membrane"/>
    <property type="evidence" value="ECO:0007669"/>
    <property type="project" value="UniProtKB-SubCell"/>
</dbReference>
<evidence type="ECO:0000256" key="3">
    <source>
        <dbReference type="ARBA" id="ARBA00012438"/>
    </source>
</evidence>
<accession>A0A7L5DV34</accession>
<dbReference type="InterPro" id="IPR004358">
    <property type="entry name" value="Sig_transdc_His_kin-like_C"/>
</dbReference>
<evidence type="ECO:0000256" key="1">
    <source>
        <dbReference type="ARBA" id="ARBA00000085"/>
    </source>
</evidence>
<dbReference type="Gene3D" id="3.30.565.10">
    <property type="entry name" value="Histidine kinase-like ATPase, C-terminal domain"/>
    <property type="match status" value="1"/>
</dbReference>
<dbReference type="InterPro" id="IPR003661">
    <property type="entry name" value="HisK_dim/P_dom"/>
</dbReference>
<keyword evidence="4" id="KW-1003">Cell membrane</keyword>